<dbReference type="EMBL" id="JBDJAW010000012">
    <property type="protein sequence ID" value="MEN3536821.1"/>
    <property type="molecule type" value="Genomic_DNA"/>
</dbReference>
<evidence type="ECO:0000313" key="3">
    <source>
        <dbReference type="Proteomes" id="UP001447516"/>
    </source>
</evidence>
<comment type="caution">
    <text evidence="2">The sequence shown here is derived from an EMBL/GenBank/DDBJ whole genome shotgun (WGS) entry which is preliminary data.</text>
</comment>
<reference evidence="2 3" key="1">
    <citation type="submission" date="2024-05" db="EMBL/GenBank/DDBJ databases">
        <title>Microbispora sp.ZYX-F-249.</title>
        <authorList>
            <person name="Xie H."/>
        </authorList>
    </citation>
    <scope>NUCLEOTIDE SEQUENCE [LARGE SCALE GENOMIC DNA]</scope>
    <source>
        <strain evidence="2 3">ZYX-F-249</strain>
    </source>
</reference>
<sequence>MRLLRTMVIRILLMCAVAAAATVAGAGAANAAVPDVWGFAYVNTTSGVPSPAYQAGSWAPGPTVGVTSGGPGEYFVRFPRIGIPRGGIAHVTAISQSPEWCQIEKWWQDGPDEVVAVRCTLYGGGHHAQTLFSIVFASSSGALASASQAYGYVYWDGGSIASHYNSALAANSVVHTGTGAWTVVLPGLGSAVQAGNIQVTAVDSGRAARCKVGAWDWSKDAQKIRVLCHDATNVPLDTGWTLTYQRQRAIMGAAVPPKYFAYTFDNDPATPGPYAPAPAGVNYNYTGAVNTLTRTATGRRWVAFPSVGVLPSNVQVTAYGPGPEFCNLVTLWVTAGSDVHVRDVFCYKGNVKVDSPSLVTYTSQY</sequence>
<feature type="signal peptide" evidence="1">
    <location>
        <begin position="1"/>
        <end position="31"/>
    </location>
</feature>
<accession>A0ABV0ASA9</accession>
<proteinExistence type="predicted"/>
<feature type="chain" id="PRO_5045531516" evidence="1">
    <location>
        <begin position="32"/>
        <end position="365"/>
    </location>
</feature>
<gene>
    <name evidence="2" type="ORF">AAH991_17035</name>
</gene>
<dbReference type="RefSeq" id="WP_346226805.1">
    <property type="nucleotide sequence ID" value="NZ_JBDJAW010000012.1"/>
</dbReference>
<evidence type="ECO:0000256" key="1">
    <source>
        <dbReference type="SAM" id="SignalP"/>
    </source>
</evidence>
<keyword evidence="1" id="KW-0732">Signal</keyword>
<dbReference type="Proteomes" id="UP001447516">
    <property type="component" value="Unassembled WGS sequence"/>
</dbReference>
<organism evidence="2 3">
    <name type="scientific">Microbispora maris</name>
    <dbReference type="NCBI Taxonomy" id="3144104"/>
    <lineage>
        <taxon>Bacteria</taxon>
        <taxon>Bacillati</taxon>
        <taxon>Actinomycetota</taxon>
        <taxon>Actinomycetes</taxon>
        <taxon>Streptosporangiales</taxon>
        <taxon>Streptosporangiaceae</taxon>
        <taxon>Microbispora</taxon>
    </lineage>
</organism>
<protein>
    <submittedName>
        <fullName evidence="2">Uncharacterized protein</fullName>
    </submittedName>
</protein>
<evidence type="ECO:0000313" key="2">
    <source>
        <dbReference type="EMBL" id="MEN3536821.1"/>
    </source>
</evidence>
<keyword evidence="3" id="KW-1185">Reference proteome</keyword>
<name>A0ABV0ASA9_9ACTN</name>